<feature type="binding site" evidence="5">
    <location>
        <begin position="117"/>
        <end position="121"/>
    </location>
    <ligand>
        <name>S-adenosyl-L-methionine</name>
        <dbReference type="ChEBI" id="CHEBI:59789"/>
    </ligand>
</feature>
<feature type="domain" description="Release factor glutamine methyltransferase N-terminal" evidence="7">
    <location>
        <begin position="6"/>
        <end position="73"/>
    </location>
</feature>
<comment type="similarity">
    <text evidence="5">Belongs to the protein N5-glutamine methyltransferase family. PrmC subfamily.</text>
</comment>
<dbReference type="NCBIfam" id="TIGR03534">
    <property type="entry name" value="RF_mod_PrmC"/>
    <property type="match status" value="1"/>
</dbReference>
<dbReference type="InterPro" id="IPR004556">
    <property type="entry name" value="HemK-like"/>
</dbReference>
<gene>
    <name evidence="5 8" type="primary">prmC</name>
    <name evidence="8" type="ORF">ID854_13625</name>
</gene>
<comment type="caution">
    <text evidence="8">The sequence shown here is derived from an EMBL/GenBank/DDBJ whole genome shotgun (WGS) entry which is preliminary data.</text>
</comment>
<dbReference type="InterPro" id="IPR040758">
    <property type="entry name" value="PrmC_N"/>
</dbReference>
<comment type="catalytic activity">
    <reaction evidence="4 5">
        <text>L-glutaminyl-[peptide chain release factor] + S-adenosyl-L-methionine = N(5)-methyl-L-glutaminyl-[peptide chain release factor] + S-adenosyl-L-homocysteine + H(+)</text>
        <dbReference type="Rhea" id="RHEA:42896"/>
        <dbReference type="Rhea" id="RHEA-COMP:10271"/>
        <dbReference type="Rhea" id="RHEA-COMP:10272"/>
        <dbReference type="ChEBI" id="CHEBI:15378"/>
        <dbReference type="ChEBI" id="CHEBI:30011"/>
        <dbReference type="ChEBI" id="CHEBI:57856"/>
        <dbReference type="ChEBI" id="CHEBI:59789"/>
        <dbReference type="ChEBI" id="CHEBI:61891"/>
        <dbReference type="EC" id="2.1.1.297"/>
    </reaction>
</comment>
<evidence type="ECO:0000256" key="4">
    <source>
        <dbReference type="ARBA" id="ARBA00048391"/>
    </source>
</evidence>
<dbReference type="InterPro" id="IPR050320">
    <property type="entry name" value="N5-glutamine_MTase"/>
</dbReference>
<dbReference type="Pfam" id="PF17827">
    <property type="entry name" value="PrmC_N"/>
    <property type="match status" value="1"/>
</dbReference>
<evidence type="ECO:0000256" key="1">
    <source>
        <dbReference type="ARBA" id="ARBA00022603"/>
    </source>
</evidence>
<proteinExistence type="inferred from homology"/>
<evidence type="ECO:0000259" key="6">
    <source>
        <dbReference type="Pfam" id="PF13847"/>
    </source>
</evidence>
<dbReference type="EMBL" id="JACXBF010000318">
    <property type="protein sequence ID" value="MBD2801468.1"/>
    <property type="molecule type" value="Genomic_DNA"/>
</dbReference>
<reference evidence="8" key="2">
    <citation type="journal article" date="2024" name="Toxins">
        <title>Genome Sequence Analysis of Native Xenorhabdus Strains Isolated from Entomopathogenic Nematodes in Argentina.</title>
        <authorList>
            <person name="Palma L."/>
            <person name="Frizzo L."/>
            <person name="Kaiser S."/>
            <person name="Berry C."/>
            <person name="Caballero P."/>
            <person name="Bode H.B."/>
            <person name="Del Valle E.E."/>
        </authorList>
    </citation>
    <scope>NUCLEOTIDE SEQUENCE</scope>
    <source>
        <strain evidence="8">M</strain>
    </source>
</reference>
<keyword evidence="1 5" id="KW-0489">Methyltransferase</keyword>
<dbReference type="InterPro" id="IPR025714">
    <property type="entry name" value="Methyltranfer_dom"/>
</dbReference>
<feature type="binding site" evidence="5">
    <location>
        <position position="168"/>
    </location>
    <ligand>
        <name>S-adenosyl-L-methionine</name>
        <dbReference type="ChEBI" id="CHEBI:59789"/>
    </ligand>
</feature>
<dbReference type="Proteomes" id="UP001193920">
    <property type="component" value="Unassembled WGS sequence"/>
</dbReference>
<dbReference type="GO" id="GO:0003676">
    <property type="term" value="F:nucleic acid binding"/>
    <property type="evidence" value="ECO:0007669"/>
    <property type="project" value="InterPro"/>
</dbReference>
<comment type="function">
    <text evidence="5">Methylates the class 1 translation termination release factors RF1/PrfA and RF2/PrfB on the glutamine residue of the universally conserved GGQ motif.</text>
</comment>
<dbReference type="HAMAP" id="MF_02126">
    <property type="entry name" value="RF_methyltr_PrmC"/>
    <property type="match status" value="1"/>
</dbReference>
<dbReference type="PROSITE" id="PS00092">
    <property type="entry name" value="N6_MTASE"/>
    <property type="match status" value="1"/>
</dbReference>
<name>A0AAW3YZ02_9GAMM</name>
<accession>A0AAW3YZ02</accession>
<feature type="binding site" evidence="5">
    <location>
        <position position="183"/>
    </location>
    <ligand>
        <name>S-adenosyl-L-methionine</name>
        <dbReference type="ChEBI" id="CHEBI:59789"/>
    </ligand>
</feature>
<dbReference type="RefSeq" id="WP_323869208.1">
    <property type="nucleotide sequence ID" value="NZ_JACXBF010000318.1"/>
</dbReference>
<dbReference type="FunFam" id="1.10.8.10:FF:000032">
    <property type="entry name" value="Release factor glutamine methyltransferase"/>
    <property type="match status" value="1"/>
</dbReference>
<dbReference type="PANTHER" id="PTHR18895">
    <property type="entry name" value="HEMK METHYLTRANSFERASE"/>
    <property type="match status" value="1"/>
</dbReference>
<feature type="domain" description="Methyltransferase" evidence="6">
    <location>
        <begin position="110"/>
        <end position="240"/>
    </location>
</feature>
<dbReference type="InterPro" id="IPR002052">
    <property type="entry name" value="DNA_methylase_N6_adenine_CS"/>
</dbReference>
<dbReference type="SUPFAM" id="SSF53335">
    <property type="entry name" value="S-adenosyl-L-methionine-dependent methyltransferases"/>
    <property type="match status" value="1"/>
</dbReference>
<evidence type="ECO:0000256" key="5">
    <source>
        <dbReference type="HAMAP-Rule" id="MF_02126"/>
    </source>
</evidence>
<evidence type="ECO:0000256" key="3">
    <source>
        <dbReference type="ARBA" id="ARBA00022691"/>
    </source>
</evidence>
<protein>
    <recommendedName>
        <fullName evidence="5">Release factor glutamine methyltransferase</fullName>
        <shortName evidence="5">RF MTase</shortName>
        <ecNumber evidence="5">2.1.1.297</ecNumber>
    </recommendedName>
    <alternativeName>
        <fullName evidence="5">N5-glutamine methyltransferase PrmC</fullName>
    </alternativeName>
    <alternativeName>
        <fullName evidence="5">Protein-(glutamine-N5) MTase PrmC</fullName>
    </alternativeName>
    <alternativeName>
        <fullName evidence="5">Protein-glutamine N-methyltransferase PrmC</fullName>
    </alternativeName>
</protein>
<reference evidence="8" key="1">
    <citation type="submission" date="2020-09" db="EMBL/GenBank/DDBJ databases">
        <authorList>
            <person name="Palma L."/>
            <person name="Caballero P."/>
            <person name="Berry C."/>
            <person name="Del Valle E."/>
        </authorList>
    </citation>
    <scope>NUCLEOTIDE SEQUENCE</scope>
    <source>
        <strain evidence="8">M</strain>
    </source>
</reference>
<keyword evidence="3 5" id="KW-0949">S-adenosyl-L-methionine</keyword>
<dbReference type="FunFam" id="3.40.50.150:FF:000053">
    <property type="entry name" value="Release factor glutamine methyltransferase"/>
    <property type="match status" value="1"/>
</dbReference>
<dbReference type="NCBIfam" id="TIGR00536">
    <property type="entry name" value="hemK_fam"/>
    <property type="match status" value="1"/>
</dbReference>
<dbReference type="InterPro" id="IPR019874">
    <property type="entry name" value="RF_methyltr_PrmC"/>
</dbReference>
<feature type="binding site" evidence="5">
    <location>
        <begin position="183"/>
        <end position="186"/>
    </location>
    <ligand>
        <name>substrate</name>
    </ligand>
</feature>
<organism evidence="8">
    <name type="scientific">Xenorhabdus szentirmaii</name>
    <dbReference type="NCBI Taxonomy" id="290112"/>
    <lineage>
        <taxon>Bacteria</taxon>
        <taxon>Pseudomonadati</taxon>
        <taxon>Pseudomonadota</taxon>
        <taxon>Gammaproteobacteria</taxon>
        <taxon>Enterobacterales</taxon>
        <taxon>Morganellaceae</taxon>
        <taxon>Xenorhabdus</taxon>
    </lineage>
</organism>
<dbReference type="InterPro" id="IPR029063">
    <property type="entry name" value="SAM-dependent_MTases_sf"/>
</dbReference>
<dbReference type="PANTHER" id="PTHR18895:SF74">
    <property type="entry name" value="MTRF1L RELEASE FACTOR GLUTAMINE METHYLTRANSFERASE"/>
    <property type="match status" value="1"/>
</dbReference>
<evidence type="ECO:0000313" key="8">
    <source>
        <dbReference type="EMBL" id="MBD2801468.1"/>
    </source>
</evidence>
<evidence type="ECO:0000259" key="7">
    <source>
        <dbReference type="Pfam" id="PF17827"/>
    </source>
</evidence>
<dbReference type="GO" id="GO:0032259">
    <property type="term" value="P:methylation"/>
    <property type="evidence" value="ECO:0007669"/>
    <property type="project" value="UniProtKB-KW"/>
</dbReference>
<dbReference type="AlphaFoldDB" id="A0AAW3YZ02"/>
<dbReference type="Gene3D" id="1.10.8.10">
    <property type="entry name" value="DNA helicase RuvA subunit, C-terminal domain"/>
    <property type="match status" value="1"/>
</dbReference>
<dbReference type="CDD" id="cd02440">
    <property type="entry name" value="AdoMet_MTases"/>
    <property type="match status" value="1"/>
</dbReference>
<evidence type="ECO:0000256" key="2">
    <source>
        <dbReference type="ARBA" id="ARBA00022679"/>
    </source>
</evidence>
<dbReference type="Pfam" id="PF13847">
    <property type="entry name" value="Methyltransf_31"/>
    <property type="match status" value="1"/>
</dbReference>
<feature type="binding site" evidence="5">
    <location>
        <position position="140"/>
    </location>
    <ligand>
        <name>S-adenosyl-L-methionine</name>
        <dbReference type="ChEBI" id="CHEBI:59789"/>
    </ligand>
</feature>
<dbReference type="Gene3D" id="3.40.50.150">
    <property type="entry name" value="Vaccinia Virus protein VP39"/>
    <property type="match status" value="1"/>
</dbReference>
<dbReference type="EC" id="2.1.1.297" evidence="5"/>
<keyword evidence="2 5" id="KW-0808">Transferase</keyword>
<sequence>MDYQYWLRYAAMQLTESDSPKRDAEILLQHVTGRSRTYLIAFSETVISSKEVHQLNELLARRMQGEPIAYIVGEREFWSLPLEVSPATLIPRPDTECLVEKALELLPDSPAQILDLGTGTGAIALALASERHDCRVTGVDINSAAVSLAKRNAEKLSVHNVNFLQSEWFTAMENQQFDIIVSNPPYIDESDPHLREGDVRFEPATALIAAQNGMADLQTIVEQARHFLFPNGWLLLEHGWKQGVVVRNLFLEKGYQQIATFRDYGGNERITVGRWNKNEIHS</sequence>
<dbReference type="GO" id="GO:0102559">
    <property type="term" value="F:peptide chain release factor N(5)-glutamine methyltransferase activity"/>
    <property type="evidence" value="ECO:0007669"/>
    <property type="project" value="UniProtKB-EC"/>
</dbReference>